<feature type="transmembrane region" description="Helical" evidence="1">
    <location>
        <begin position="55"/>
        <end position="74"/>
    </location>
</feature>
<keyword evidence="1" id="KW-1133">Transmembrane helix</keyword>
<dbReference type="AlphaFoldDB" id="A0A158N952"/>
<evidence type="ECO:0000313" key="3">
    <source>
        <dbReference type="EnsemblMetazoa" id="XP_012054060.1"/>
    </source>
</evidence>
<dbReference type="InParanoid" id="A0A158N952"/>
<dbReference type="KEGG" id="acep:105617091"/>
<protein>
    <recommendedName>
        <fullName evidence="2">Deltamethrin resistance protein prag01 domain-containing protein</fullName>
    </recommendedName>
</protein>
<gene>
    <name evidence="3" type="primary">105617091</name>
</gene>
<evidence type="ECO:0000259" key="2">
    <source>
        <dbReference type="Pfam" id="PF16020"/>
    </source>
</evidence>
<keyword evidence="1" id="KW-0812">Transmembrane</keyword>
<dbReference type="EnsemblMetazoa" id="XM_012198670.1">
    <property type="protein sequence ID" value="XP_012054060.1"/>
    <property type="gene ID" value="LOC105617091"/>
</dbReference>
<dbReference type="Pfam" id="PF16020">
    <property type="entry name" value="Deltameth_res"/>
    <property type="match status" value="1"/>
</dbReference>
<organism evidence="3 4">
    <name type="scientific">Atta cephalotes</name>
    <name type="common">Leafcutter ant</name>
    <dbReference type="NCBI Taxonomy" id="12957"/>
    <lineage>
        <taxon>Eukaryota</taxon>
        <taxon>Metazoa</taxon>
        <taxon>Ecdysozoa</taxon>
        <taxon>Arthropoda</taxon>
        <taxon>Hexapoda</taxon>
        <taxon>Insecta</taxon>
        <taxon>Pterygota</taxon>
        <taxon>Neoptera</taxon>
        <taxon>Endopterygota</taxon>
        <taxon>Hymenoptera</taxon>
        <taxon>Apocrita</taxon>
        <taxon>Aculeata</taxon>
        <taxon>Formicoidea</taxon>
        <taxon>Formicidae</taxon>
        <taxon>Myrmicinae</taxon>
        <taxon>Atta</taxon>
    </lineage>
</organism>
<proteinExistence type="predicted"/>
<dbReference type="EMBL" id="ADTU01009128">
    <property type="status" value="NOT_ANNOTATED_CDS"/>
    <property type="molecule type" value="Genomic_DNA"/>
</dbReference>
<keyword evidence="4" id="KW-1185">Reference proteome</keyword>
<sequence length="94" mass="10512">MLNHILRPITRNFIRSGSHSSGSKAMDDVFKLPTINDIPGPCGSWKEYYDARQKVYNTQLIVGIGILIGTIAYVKISGNIFFNFGPPEEPIENK</sequence>
<dbReference type="STRING" id="12957.A0A158N952"/>
<name>A0A158N952_ATTCE</name>
<feature type="domain" description="Deltamethrin resistance protein prag01" evidence="2">
    <location>
        <begin position="36"/>
        <end position="87"/>
    </location>
</feature>
<accession>A0A158N952</accession>
<dbReference type="PANTHER" id="PTHR22133:SF2">
    <property type="entry name" value="AT01821P-RELATED"/>
    <property type="match status" value="1"/>
</dbReference>
<evidence type="ECO:0000256" key="1">
    <source>
        <dbReference type="SAM" id="Phobius"/>
    </source>
</evidence>
<dbReference type="OrthoDB" id="9981889at2759"/>
<dbReference type="FunCoup" id="A0A158N952">
    <property type="interactions" value="256"/>
</dbReference>
<evidence type="ECO:0000313" key="4">
    <source>
        <dbReference type="Proteomes" id="UP000005205"/>
    </source>
</evidence>
<dbReference type="eggNOG" id="ENOG502SDB6">
    <property type="taxonomic scope" value="Eukaryota"/>
</dbReference>
<reference evidence="4" key="1">
    <citation type="journal article" date="2011" name="PLoS Genet.">
        <title>The genome sequence of the leaf-cutter ant Atta cephalotes reveals insights into its obligate symbiotic lifestyle.</title>
        <authorList>
            <person name="Suen G."/>
            <person name="Teiling C."/>
            <person name="Li L."/>
            <person name="Holt C."/>
            <person name="Abouheif E."/>
            <person name="Bornberg-Bauer E."/>
            <person name="Bouffard P."/>
            <person name="Caldera E.J."/>
            <person name="Cash E."/>
            <person name="Cavanaugh A."/>
            <person name="Denas O."/>
            <person name="Elhaik E."/>
            <person name="Fave M.J."/>
            <person name="Gadau J."/>
            <person name="Gibson J.D."/>
            <person name="Graur D."/>
            <person name="Grubbs K.J."/>
            <person name="Hagen D.E."/>
            <person name="Harkins T.T."/>
            <person name="Helmkampf M."/>
            <person name="Hu H."/>
            <person name="Johnson B.R."/>
            <person name="Kim J."/>
            <person name="Marsh S.E."/>
            <person name="Moeller J.A."/>
            <person name="Munoz-Torres M.C."/>
            <person name="Murphy M.C."/>
            <person name="Naughton M.C."/>
            <person name="Nigam S."/>
            <person name="Overson R."/>
            <person name="Rajakumar R."/>
            <person name="Reese J.T."/>
            <person name="Scott J.J."/>
            <person name="Smith C.R."/>
            <person name="Tao S."/>
            <person name="Tsutsui N.D."/>
            <person name="Viljakainen L."/>
            <person name="Wissler L."/>
            <person name="Yandell M.D."/>
            <person name="Zimmer F."/>
            <person name="Taylor J."/>
            <person name="Slater S.C."/>
            <person name="Clifton S.W."/>
            <person name="Warren W.C."/>
            <person name="Elsik C.G."/>
            <person name="Smith C.D."/>
            <person name="Weinstock G.M."/>
            <person name="Gerardo N.M."/>
            <person name="Currie C.R."/>
        </authorList>
    </citation>
    <scope>NUCLEOTIDE SEQUENCE [LARGE SCALE GENOMIC DNA]</scope>
</reference>
<reference evidence="3" key="2">
    <citation type="submission" date="2016-04" db="UniProtKB">
        <authorList>
            <consortium name="EnsemblMetazoa"/>
        </authorList>
    </citation>
    <scope>IDENTIFICATION</scope>
</reference>
<dbReference type="PANTHER" id="PTHR22133">
    <property type="entry name" value="AT01821P-RELATED"/>
    <property type="match status" value="1"/>
</dbReference>
<keyword evidence="1" id="KW-0472">Membrane</keyword>
<dbReference type="InterPro" id="IPR031973">
    <property type="entry name" value="Deltameth_res_prag01"/>
</dbReference>
<dbReference type="Proteomes" id="UP000005205">
    <property type="component" value="Unassembled WGS sequence"/>
</dbReference>